<feature type="compositionally biased region" description="Low complexity" evidence="1">
    <location>
        <begin position="234"/>
        <end position="245"/>
    </location>
</feature>
<sequence length="296" mass="31189">MVVILALGLLAVGCPAPVNYATRDRYPQPEAQDAAPAGPALLSAQISRYGDEDDPASAEDTTWPPQEPANDRLVLVFSVELDALSVDPRSFGVLRSDGVRVSPRRAFLAPADEGDENRSLTLLGEFGGPERAPVTVHVLGPVFAESGVPLRGLDAKIAGPEQADRPILVERLGSDEGRCPGATRLLRVHWSDGLAGVADDDRGRVTLELGSGERRHPVAFDDQAHLEVAAANTDAEASTDAEAAAVPPQLPSPGAEDDNVLDLCLDFDDTVRTLDFAAGVFTDLQGHPTAAAHISM</sequence>
<evidence type="ECO:0000313" key="3">
    <source>
        <dbReference type="EMBL" id="EDM81261.1"/>
    </source>
</evidence>
<feature type="region of interest" description="Disordered" evidence="1">
    <location>
        <begin position="234"/>
        <end position="255"/>
    </location>
</feature>
<organism evidence="3 4">
    <name type="scientific">Plesiocystis pacifica SIR-1</name>
    <dbReference type="NCBI Taxonomy" id="391625"/>
    <lineage>
        <taxon>Bacteria</taxon>
        <taxon>Pseudomonadati</taxon>
        <taxon>Myxococcota</taxon>
        <taxon>Polyangia</taxon>
        <taxon>Nannocystales</taxon>
        <taxon>Nannocystaceae</taxon>
        <taxon>Plesiocystis</taxon>
    </lineage>
</organism>
<feature type="region of interest" description="Disordered" evidence="1">
    <location>
        <begin position="48"/>
        <end position="67"/>
    </location>
</feature>
<dbReference type="Proteomes" id="UP000005801">
    <property type="component" value="Unassembled WGS sequence"/>
</dbReference>
<feature type="chain" id="PRO_5002697311" description="Lipoprotein" evidence="2">
    <location>
        <begin position="21"/>
        <end position="296"/>
    </location>
</feature>
<evidence type="ECO:0000256" key="1">
    <source>
        <dbReference type="SAM" id="MobiDB-lite"/>
    </source>
</evidence>
<keyword evidence="2" id="KW-0732">Signal</keyword>
<feature type="signal peptide" evidence="2">
    <location>
        <begin position="1"/>
        <end position="20"/>
    </location>
</feature>
<comment type="caution">
    <text evidence="3">The sequence shown here is derived from an EMBL/GenBank/DDBJ whole genome shotgun (WGS) entry which is preliminary data.</text>
</comment>
<protein>
    <recommendedName>
        <fullName evidence="5">Lipoprotein</fullName>
    </recommendedName>
</protein>
<proteinExistence type="predicted"/>
<reference evidence="3 4" key="1">
    <citation type="submission" date="2007-06" db="EMBL/GenBank/DDBJ databases">
        <authorList>
            <person name="Shimkets L."/>
            <person name="Ferriera S."/>
            <person name="Johnson J."/>
            <person name="Kravitz S."/>
            <person name="Beeson K."/>
            <person name="Sutton G."/>
            <person name="Rogers Y.-H."/>
            <person name="Friedman R."/>
            <person name="Frazier M."/>
            <person name="Venter J.C."/>
        </authorList>
    </citation>
    <scope>NUCLEOTIDE SEQUENCE [LARGE SCALE GENOMIC DNA]</scope>
    <source>
        <strain evidence="3 4">SIR-1</strain>
    </source>
</reference>
<gene>
    <name evidence="3" type="ORF">PPSIR1_40295</name>
</gene>
<dbReference type="EMBL" id="ABCS01000004">
    <property type="protein sequence ID" value="EDM81261.1"/>
    <property type="molecule type" value="Genomic_DNA"/>
</dbReference>
<keyword evidence="4" id="KW-1185">Reference proteome</keyword>
<evidence type="ECO:0000313" key="4">
    <source>
        <dbReference type="Proteomes" id="UP000005801"/>
    </source>
</evidence>
<evidence type="ECO:0000256" key="2">
    <source>
        <dbReference type="SAM" id="SignalP"/>
    </source>
</evidence>
<dbReference type="AlphaFoldDB" id="A6FYI9"/>
<dbReference type="STRING" id="391625.PPSIR1_40295"/>
<name>A6FYI9_9BACT</name>
<accession>A6FYI9</accession>
<evidence type="ECO:0008006" key="5">
    <source>
        <dbReference type="Google" id="ProtNLM"/>
    </source>
</evidence>